<dbReference type="RefSeq" id="WP_175552592.1">
    <property type="nucleotide sequence ID" value="NZ_FQZE01000073.1"/>
</dbReference>
<proteinExistence type="predicted"/>
<keyword evidence="2" id="KW-1185">Reference proteome</keyword>
<feature type="non-terminal residue" evidence="1">
    <location>
        <position position="1"/>
    </location>
</feature>
<dbReference type="AlphaFoldDB" id="A0A1M6PU67"/>
<dbReference type="Pfam" id="PF19630">
    <property type="entry name" value="DUF6134"/>
    <property type="match status" value="1"/>
</dbReference>
<dbReference type="STRING" id="1168035.SAMN05444280_1734"/>
<organism evidence="1 2">
    <name type="scientific">Tangfeifania diversioriginum</name>
    <dbReference type="NCBI Taxonomy" id="1168035"/>
    <lineage>
        <taxon>Bacteria</taxon>
        <taxon>Pseudomonadati</taxon>
        <taxon>Bacteroidota</taxon>
        <taxon>Bacteroidia</taxon>
        <taxon>Marinilabiliales</taxon>
        <taxon>Prolixibacteraceae</taxon>
        <taxon>Tangfeifania</taxon>
    </lineage>
</organism>
<gene>
    <name evidence="1" type="ORF">SAMN05444280_1734</name>
</gene>
<dbReference type="Proteomes" id="UP000184050">
    <property type="component" value="Unassembled WGS sequence"/>
</dbReference>
<reference evidence="1 2" key="1">
    <citation type="submission" date="2016-11" db="EMBL/GenBank/DDBJ databases">
        <authorList>
            <person name="Jaros S."/>
            <person name="Januszkiewicz K."/>
            <person name="Wedrychowicz H."/>
        </authorList>
    </citation>
    <scope>NUCLEOTIDE SEQUENCE [LARGE SCALE GENOMIC DNA]</scope>
    <source>
        <strain evidence="1 2">DSM 27063</strain>
    </source>
</reference>
<protein>
    <submittedName>
        <fullName evidence="1">Uncharacterized protein</fullName>
    </submittedName>
</protein>
<evidence type="ECO:0000313" key="1">
    <source>
        <dbReference type="EMBL" id="SHK11524.1"/>
    </source>
</evidence>
<dbReference type="InterPro" id="IPR045767">
    <property type="entry name" value="DUF6134"/>
</dbReference>
<sequence>NESITYSGSLLYFNEPDGIKKIYKERSSEMKKINPVDEHVYSIRDEKDREINRYFYENGILQYAKMHHPLGTMELKRVIESSKND</sequence>
<dbReference type="EMBL" id="FQZE01000073">
    <property type="protein sequence ID" value="SHK11524.1"/>
    <property type="molecule type" value="Genomic_DNA"/>
</dbReference>
<name>A0A1M6PU67_9BACT</name>
<evidence type="ECO:0000313" key="2">
    <source>
        <dbReference type="Proteomes" id="UP000184050"/>
    </source>
</evidence>
<accession>A0A1M6PU67</accession>